<evidence type="ECO:0000313" key="1">
    <source>
        <dbReference type="EMBL" id="CCO06841.1"/>
    </source>
</evidence>
<comment type="caution">
    <text evidence="1">The sequence shown here is derived from an EMBL/GenBank/DDBJ whole genome shotgun (WGS) entry which is preliminary data.</text>
</comment>
<organism evidence="1 2">
    <name type="scientific">Desulforamulus hydrothermalis Lam5 = DSM 18033</name>
    <dbReference type="NCBI Taxonomy" id="1121428"/>
    <lineage>
        <taxon>Bacteria</taxon>
        <taxon>Bacillati</taxon>
        <taxon>Bacillota</taxon>
        <taxon>Clostridia</taxon>
        <taxon>Eubacteriales</taxon>
        <taxon>Peptococcaceae</taxon>
        <taxon>Desulforamulus</taxon>
    </lineage>
</organism>
<dbReference type="Proteomes" id="UP000009315">
    <property type="component" value="Unassembled WGS sequence"/>
</dbReference>
<evidence type="ECO:0000313" key="2">
    <source>
        <dbReference type="Proteomes" id="UP000009315"/>
    </source>
</evidence>
<dbReference type="AlphaFoldDB" id="K8EDD2"/>
<proteinExistence type="predicted"/>
<reference evidence="1 2" key="1">
    <citation type="journal article" date="2013" name="Genome Announc.">
        <title>Genome Sequence of the Sulfate-Reducing Bacterium Desulfotomaculum hydrothermale Lam5(T).</title>
        <authorList>
            <person name="Amin O."/>
            <person name="Fardeau M.L."/>
            <person name="Valette O."/>
            <person name="Hirschler-Rea A."/>
            <person name="Barbe V."/>
            <person name="Medigue C."/>
            <person name="Vacherie B."/>
            <person name="Ollivier B."/>
            <person name="Bertin P.N."/>
            <person name="Dolla A."/>
        </authorList>
    </citation>
    <scope>NUCLEOTIDE SEQUENCE [LARGE SCALE GENOMIC DNA]</scope>
    <source>
        <strain evidence="2">Lam5 / DSM 18033</strain>
    </source>
</reference>
<gene>
    <name evidence="1" type="ORF">DESHY_10001</name>
</gene>
<sequence>MDNAKQMVITHQGDGIVRYNDDFLKFCGLYDIPPPLTSRRVAISPGAGRVHGRSILALLKFSKPVKKHLFFAQPPNTPFLIFEF</sequence>
<dbReference type="eggNOG" id="COG4584">
    <property type="taxonomic scope" value="Bacteria"/>
</dbReference>
<name>K8EDD2_9FIRM</name>
<accession>K8EDD2</accession>
<protein>
    <submittedName>
        <fullName evidence="1">Uncharacterized protein</fullName>
    </submittedName>
</protein>
<dbReference type="EMBL" id="CAOS01000001">
    <property type="protein sequence ID" value="CCO06841.1"/>
    <property type="molecule type" value="Genomic_DNA"/>
</dbReference>
<keyword evidence="2" id="KW-1185">Reference proteome</keyword>